<feature type="transmembrane region" description="Helical" evidence="6">
    <location>
        <begin position="81"/>
        <end position="101"/>
    </location>
</feature>
<keyword evidence="4 6" id="KW-0472">Membrane</keyword>
<feature type="region of interest" description="Disordered" evidence="5">
    <location>
        <begin position="320"/>
        <end position="341"/>
    </location>
</feature>
<dbReference type="PANTHER" id="PTHR12570:SF82">
    <property type="entry name" value="NIPA-LIKE PROTEIN 3"/>
    <property type="match status" value="1"/>
</dbReference>
<feature type="compositionally biased region" description="Polar residues" evidence="5">
    <location>
        <begin position="449"/>
        <end position="462"/>
    </location>
</feature>
<feature type="compositionally biased region" description="Low complexity" evidence="5">
    <location>
        <begin position="405"/>
        <end position="414"/>
    </location>
</feature>
<dbReference type="OrthoDB" id="165382at2759"/>
<dbReference type="InterPro" id="IPR037185">
    <property type="entry name" value="EmrE-like"/>
</dbReference>
<feature type="compositionally biased region" description="Polar residues" evidence="5">
    <location>
        <begin position="391"/>
        <end position="402"/>
    </location>
</feature>
<keyword evidence="2 6" id="KW-0812">Transmembrane</keyword>
<evidence type="ECO:0000313" key="7">
    <source>
        <dbReference type="EMBL" id="CDS03979.1"/>
    </source>
</evidence>
<feature type="transmembrane region" description="Helical" evidence="6">
    <location>
        <begin position="199"/>
        <end position="222"/>
    </location>
</feature>
<feature type="transmembrane region" description="Helical" evidence="6">
    <location>
        <begin position="266"/>
        <end position="287"/>
    </location>
</feature>
<evidence type="ECO:0000256" key="1">
    <source>
        <dbReference type="ARBA" id="ARBA00004141"/>
    </source>
</evidence>
<evidence type="ECO:0000256" key="4">
    <source>
        <dbReference type="ARBA" id="ARBA00023136"/>
    </source>
</evidence>
<dbReference type="SUPFAM" id="SSF103481">
    <property type="entry name" value="Multidrug resistance efflux transporter EmrE"/>
    <property type="match status" value="1"/>
</dbReference>
<reference evidence="7" key="1">
    <citation type="journal article" date="2014" name="Genome Announc.">
        <title>De novo whole-genome sequence and genome annotation of Lichtheimia ramosa.</title>
        <authorList>
            <person name="Linde J."/>
            <person name="Schwartze V."/>
            <person name="Binder U."/>
            <person name="Lass-Florl C."/>
            <person name="Voigt K."/>
            <person name="Horn F."/>
        </authorList>
    </citation>
    <scope>NUCLEOTIDE SEQUENCE</scope>
    <source>
        <strain evidence="7">JMRC FSU:6197</strain>
    </source>
</reference>
<feature type="transmembrane region" description="Helical" evidence="6">
    <location>
        <begin position="6"/>
        <end position="33"/>
    </location>
</feature>
<organism evidence="7">
    <name type="scientific">Lichtheimia ramosa</name>
    <dbReference type="NCBI Taxonomy" id="688394"/>
    <lineage>
        <taxon>Eukaryota</taxon>
        <taxon>Fungi</taxon>
        <taxon>Fungi incertae sedis</taxon>
        <taxon>Mucoromycota</taxon>
        <taxon>Mucoromycotina</taxon>
        <taxon>Mucoromycetes</taxon>
        <taxon>Mucorales</taxon>
        <taxon>Lichtheimiaceae</taxon>
        <taxon>Lichtheimia</taxon>
    </lineage>
</organism>
<feature type="transmembrane region" description="Helical" evidence="6">
    <location>
        <begin position="110"/>
        <end position="132"/>
    </location>
</feature>
<evidence type="ECO:0000256" key="6">
    <source>
        <dbReference type="SAM" id="Phobius"/>
    </source>
</evidence>
<feature type="region of interest" description="Disordered" evidence="5">
    <location>
        <begin position="391"/>
        <end position="478"/>
    </location>
</feature>
<dbReference type="InterPro" id="IPR008521">
    <property type="entry name" value="Mg_trans_NIPA"/>
</dbReference>
<feature type="compositionally biased region" description="Low complexity" evidence="5">
    <location>
        <begin position="438"/>
        <end position="448"/>
    </location>
</feature>
<name>A0A077WBG8_9FUNG</name>
<evidence type="ECO:0000256" key="2">
    <source>
        <dbReference type="ARBA" id="ARBA00022692"/>
    </source>
</evidence>
<dbReference type="EMBL" id="LK023314">
    <property type="protein sequence ID" value="CDS03979.1"/>
    <property type="molecule type" value="Genomic_DNA"/>
</dbReference>
<accession>A0A077WBG8</accession>
<feature type="transmembrane region" description="Helical" evidence="6">
    <location>
        <begin position="54"/>
        <end position="75"/>
    </location>
</feature>
<dbReference type="GO" id="GO:0015095">
    <property type="term" value="F:magnesium ion transmembrane transporter activity"/>
    <property type="evidence" value="ECO:0007669"/>
    <property type="project" value="InterPro"/>
</dbReference>
<evidence type="ECO:0000256" key="5">
    <source>
        <dbReference type="SAM" id="MobiDB-lite"/>
    </source>
</evidence>
<protein>
    <submittedName>
        <fullName evidence="7">Uncharacterized protein</fullName>
    </submittedName>
</protein>
<feature type="compositionally biased region" description="Basic and acidic residues" evidence="5">
    <location>
        <begin position="468"/>
        <end position="478"/>
    </location>
</feature>
<dbReference type="Pfam" id="PF05653">
    <property type="entry name" value="Mg_trans_NIPA"/>
    <property type="match status" value="1"/>
</dbReference>
<feature type="transmembrane region" description="Helical" evidence="6">
    <location>
        <begin position="293"/>
        <end position="315"/>
    </location>
</feature>
<gene>
    <name evidence="7" type="ORF">LRAMOSA06934</name>
</gene>
<feature type="transmembrane region" description="Helical" evidence="6">
    <location>
        <begin position="152"/>
        <end position="178"/>
    </location>
</feature>
<evidence type="ECO:0000256" key="3">
    <source>
        <dbReference type="ARBA" id="ARBA00022989"/>
    </source>
</evidence>
<comment type="subcellular location">
    <subcellularLocation>
        <location evidence="1">Membrane</location>
        <topology evidence="1">Multi-pass membrane protein</topology>
    </subcellularLocation>
</comment>
<dbReference type="AlphaFoldDB" id="A0A077WBG8"/>
<dbReference type="GO" id="GO:0016020">
    <property type="term" value="C:membrane"/>
    <property type="evidence" value="ECO:0007669"/>
    <property type="project" value="UniProtKB-SubCell"/>
</dbReference>
<proteinExistence type="predicted"/>
<sequence length="478" mass="53167">MAGDDSVINFVIGIFVSLGASFLDALGLNLLKLDHVKEAQKSASEQRSDCGRPLWHIGLYTYIASQLIGSTIALNYLRTQWVAPLGSVALIYNFLFAKILVGTKITRKDVLGTCVVVASVIWIVVFGGMYNGDDPEDTISLENLKQLFTRPIFIIYFSALNILTLSGLVFAIWSRWLLNDDSRKRNSQLFFNMKPKKMLRVVGLMFSLDGGMLASETLLLAKSGVKLFTLSVNSQVNQFTDNTSRFILLALVYCLNTALKLYSSVVVVPVFYGTYTALGLVNTIIYLDEIGNYPGWAIALVFIGIGVLIYGVYLLSSKPDPSHNPEHEDQENEHNGDDHVDQERDILGLDPNQQHNDDVDDELQVIHHTKSWPSAHDEKNEHGRLFHAASSPSLTFPHQQPCSNPPVVSRSTPVTPSPPPIQVPPKSRVPRWFRRRQQQSAARTTSSRIPSSYIGNQSSSHGDGTEMTELHDDSRIKP</sequence>
<feature type="compositionally biased region" description="Basic residues" evidence="5">
    <location>
        <begin position="428"/>
        <end position="437"/>
    </location>
</feature>
<dbReference type="PANTHER" id="PTHR12570">
    <property type="match status" value="1"/>
</dbReference>
<keyword evidence="3 6" id="KW-1133">Transmembrane helix</keyword>